<name>A0A840WN37_9RHOB</name>
<dbReference type="GO" id="GO:0016787">
    <property type="term" value="F:hydrolase activity"/>
    <property type="evidence" value="ECO:0007669"/>
    <property type="project" value="UniProtKB-KW"/>
</dbReference>
<gene>
    <name evidence="5" type="ORF">FHS89_001082</name>
</gene>
<keyword evidence="6" id="KW-1185">Reference proteome</keyword>
<keyword evidence="3" id="KW-0460">Magnesium</keyword>
<proteinExistence type="predicted"/>
<dbReference type="PANTHER" id="PTHR43046">
    <property type="entry name" value="GDP-MANNOSE MANNOSYL HYDROLASE"/>
    <property type="match status" value="1"/>
</dbReference>
<organism evidence="5 6">
    <name type="scientific">Rubricella aquisinus</name>
    <dbReference type="NCBI Taxonomy" id="2028108"/>
    <lineage>
        <taxon>Bacteria</taxon>
        <taxon>Pseudomonadati</taxon>
        <taxon>Pseudomonadota</taxon>
        <taxon>Alphaproteobacteria</taxon>
        <taxon>Rhodobacterales</taxon>
        <taxon>Paracoccaceae</taxon>
        <taxon>Rubricella</taxon>
    </lineage>
</organism>
<accession>A0A840WN37</accession>
<comment type="caution">
    <text evidence="5">The sequence shown here is derived from an EMBL/GenBank/DDBJ whole genome shotgun (WGS) entry which is preliminary data.</text>
</comment>
<comment type="cofactor">
    <cofactor evidence="1">
        <name>Mg(2+)</name>
        <dbReference type="ChEBI" id="CHEBI:18420"/>
    </cofactor>
</comment>
<evidence type="ECO:0000259" key="4">
    <source>
        <dbReference type="PROSITE" id="PS51462"/>
    </source>
</evidence>
<dbReference type="InterPro" id="IPR000086">
    <property type="entry name" value="NUDIX_hydrolase_dom"/>
</dbReference>
<evidence type="ECO:0000256" key="2">
    <source>
        <dbReference type="ARBA" id="ARBA00022801"/>
    </source>
</evidence>
<protein>
    <submittedName>
        <fullName evidence="5">ADP-ribose pyrophosphatase YjhB (NUDIX family)</fullName>
    </submittedName>
</protein>
<evidence type="ECO:0000256" key="3">
    <source>
        <dbReference type="ARBA" id="ARBA00022842"/>
    </source>
</evidence>
<sequence>MKFPRLSVRALIVREGRLLIVNAYPGQQSDLWCAPGGGVEAHASLPDNLRREVREETGMEITVGGLAGVNEFHAPDGSFHQVDLFFHATAEGDVRPGWEDPEGVVNRWSWVTEAELLQRRHKPDSLSRMAFGGGAVPYDPLEVIVS</sequence>
<evidence type="ECO:0000313" key="5">
    <source>
        <dbReference type="EMBL" id="MBB5515072.1"/>
    </source>
</evidence>
<feature type="domain" description="Nudix hydrolase" evidence="4">
    <location>
        <begin position="3"/>
        <end position="133"/>
    </location>
</feature>
<keyword evidence="2" id="KW-0378">Hydrolase</keyword>
<dbReference type="PANTHER" id="PTHR43046:SF12">
    <property type="entry name" value="GDP-MANNOSE MANNOSYL HYDROLASE"/>
    <property type="match status" value="1"/>
</dbReference>
<reference evidence="5 6" key="1">
    <citation type="submission" date="2020-08" db="EMBL/GenBank/DDBJ databases">
        <title>Genomic Encyclopedia of Type Strains, Phase IV (KMG-IV): sequencing the most valuable type-strain genomes for metagenomic binning, comparative biology and taxonomic classification.</title>
        <authorList>
            <person name="Goeker M."/>
        </authorList>
    </citation>
    <scope>NUCLEOTIDE SEQUENCE [LARGE SCALE GENOMIC DNA]</scope>
    <source>
        <strain evidence="5 6">DSM 103377</strain>
    </source>
</reference>
<dbReference type="AlphaFoldDB" id="A0A840WN37"/>
<dbReference type="RefSeq" id="WP_184009319.1">
    <property type="nucleotide sequence ID" value="NZ_JACIJS010000003.1"/>
</dbReference>
<evidence type="ECO:0000256" key="1">
    <source>
        <dbReference type="ARBA" id="ARBA00001946"/>
    </source>
</evidence>
<evidence type="ECO:0000313" key="6">
    <source>
        <dbReference type="Proteomes" id="UP000553766"/>
    </source>
</evidence>
<dbReference type="Pfam" id="PF00293">
    <property type="entry name" value="NUDIX"/>
    <property type="match status" value="1"/>
</dbReference>
<dbReference type="SUPFAM" id="SSF55811">
    <property type="entry name" value="Nudix"/>
    <property type="match status" value="1"/>
</dbReference>
<dbReference type="Gene3D" id="3.90.79.10">
    <property type="entry name" value="Nucleoside Triphosphate Pyrophosphohydrolase"/>
    <property type="match status" value="1"/>
</dbReference>
<dbReference type="InterPro" id="IPR015797">
    <property type="entry name" value="NUDIX_hydrolase-like_dom_sf"/>
</dbReference>
<dbReference type="PROSITE" id="PS51462">
    <property type="entry name" value="NUDIX"/>
    <property type="match status" value="1"/>
</dbReference>
<dbReference type="Proteomes" id="UP000553766">
    <property type="component" value="Unassembled WGS sequence"/>
</dbReference>
<dbReference type="EMBL" id="JACIJS010000003">
    <property type="protein sequence ID" value="MBB5515072.1"/>
    <property type="molecule type" value="Genomic_DNA"/>
</dbReference>